<evidence type="ECO:0000259" key="1">
    <source>
        <dbReference type="Pfam" id="PF12724"/>
    </source>
</evidence>
<evidence type="ECO:0000313" key="2">
    <source>
        <dbReference type="EMBL" id="WOT01267.1"/>
    </source>
</evidence>
<dbReference type="EMBL" id="CP136958">
    <property type="protein sequence ID" value="WOT01267.1"/>
    <property type="molecule type" value="Genomic_DNA"/>
</dbReference>
<dbReference type="AlphaFoldDB" id="A0AAF1BVA4"/>
<dbReference type="InterPro" id="IPR029039">
    <property type="entry name" value="Flavoprotein-like_sf"/>
</dbReference>
<dbReference type="Pfam" id="PF12724">
    <property type="entry name" value="Flavodoxin_5"/>
    <property type="match status" value="1"/>
</dbReference>
<organism evidence="2 3">
    <name type="scientific">Corynebacterium pyruviciproducens</name>
    <dbReference type="NCBI Taxonomy" id="598660"/>
    <lineage>
        <taxon>Bacteria</taxon>
        <taxon>Bacillati</taxon>
        <taxon>Actinomycetota</taxon>
        <taxon>Actinomycetes</taxon>
        <taxon>Mycobacteriales</taxon>
        <taxon>Corynebacteriaceae</taxon>
        <taxon>Corynebacterium</taxon>
    </lineage>
</organism>
<accession>A0AAF1BVA4</accession>
<dbReference type="RefSeq" id="WP_101678132.1">
    <property type="nucleotide sequence ID" value="NZ_CAMIHY010000108.1"/>
</dbReference>
<sequence length="185" mass="20138">MPAEKRVFYSSVYGSSQAYAEEIAKQLGREAVDITDVELSSEGLVEEAPLIFVGPVYGVKLLGAENAARVARKLDKALISQGSAKHVAFVSVGLTDPEKAAKKDSSAKFFGDEKDRVERFYVPGRIHYPKLKLAHRTAIKAMLLYYSSKPGATAFERELVASGAIGFDKVDVSLAAPVIKWAETR</sequence>
<name>A0AAF1BVA4_9CORY</name>
<evidence type="ECO:0000313" key="3">
    <source>
        <dbReference type="Proteomes" id="UP000234560"/>
    </source>
</evidence>
<protein>
    <submittedName>
        <fullName evidence="2">Flavodoxin domain-containing protein</fullName>
    </submittedName>
</protein>
<dbReference type="KEGG" id="cpyr:CYJ47_08230"/>
<dbReference type="Gene3D" id="3.40.50.360">
    <property type="match status" value="1"/>
</dbReference>
<dbReference type="InterPro" id="IPR026816">
    <property type="entry name" value="Flavodoxin_dom"/>
</dbReference>
<reference evidence="2" key="1">
    <citation type="submission" date="2017-12" db="EMBL/GenBank/DDBJ databases">
        <authorList>
            <person name="Thomas-White K."/>
            <person name="Wolfe A.J."/>
        </authorList>
    </citation>
    <scope>NUCLEOTIDE SEQUENCE</scope>
    <source>
        <strain evidence="2">UMB0763</strain>
    </source>
</reference>
<reference evidence="2" key="2">
    <citation type="submission" date="2023-10" db="EMBL/GenBank/DDBJ databases">
        <authorList>
            <person name="Choi B."/>
        </authorList>
    </citation>
    <scope>NUCLEOTIDE SEQUENCE</scope>
    <source>
        <strain evidence="2">UMB0763</strain>
    </source>
</reference>
<dbReference type="SUPFAM" id="SSF52218">
    <property type="entry name" value="Flavoproteins"/>
    <property type="match status" value="1"/>
</dbReference>
<gene>
    <name evidence="2" type="ORF">CYJ47_08230</name>
</gene>
<proteinExistence type="predicted"/>
<dbReference type="Proteomes" id="UP000234560">
    <property type="component" value="Chromosome"/>
</dbReference>
<feature type="domain" description="Flavodoxin" evidence="1">
    <location>
        <begin position="7"/>
        <end position="142"/>
    </location>
</feature>